<keyword evidence="6 14" id="KW-0808">Transferase</keyword>
<dbReference type="FunFam" id="3.30.420.40:FF:000104">
    <property type="entry name" value="putative glycerol kinase 5"/>
    <property type="match status" value="1"/>
</dbReference>
<dbReference type="PROSITE" id="PS00445">
    <property type="entry name" value="FGGY_KINASES_2"/>
    <property type="match status" value="1"/>
</dbReference>
<evidence type="ECO:0000256" key="11">
    <source>
        <dbReference type="ARBA" id="ARBA00033026"/>
    </source>
</evidence>
<keyword evidence="9" id="KW-0319">Glycerol metabolism</keyword>
<evidence type="ECO:0000256" key="7">
    <source>
        <dbReference type="ARBA" id="ARBA00022741"/>
    </source>
</evidence>
<feature type="region of interest" description="Disordered" evidence="15">
    <location>
        <begin position="1"/>
        <end position="107"/>
    </location>
</feature>
<evidence type="ECO:0000256" key="9">
    <source>
        <dbReference type="ARBA" id="ARBA00022798"/>
    </source>
</evidence>
<dbReference type="GO" id="GO:0019563">
    <property type="term" value="P:glycerol catabolic process"/>
    <property type="evidence" value="ECO:0007669"/>
    <property type="project" value="UniProtKB-UniPathway"/>
</dbReference>
<name>A0A6A4X0T7_AMPAM</name>
<dbReference type="InterPro" id="IPR037444">
    <property type="entry name" value="GK5"/>
</dbReference>
<evidence type="ECO:0000313" key="18">
    <source>
        <dbReference type="EMBL" id="KAF0308428.1"/>
    </source>
</evidence>
<dbReference type="PANTHER" id="PTHR10196">
    <property type="entry name" value="SUGAR KINASE"/>
    <property type="match status" value="1"/>
</dbReference>
<evidence type="ECO:0000256" key="6">
    <source>
        <dbReference type="ARBA" id="ARBA00022679"/>
    </source>
</evidence>
<evidence type="ECO:0000313" key="19">
    <source>
        <dbReference type="Proteomes" id="UP000440578"/>
    </source>
</evidence>
<dbReference type="GO" id="GO:0004370">
    <property type="term" value="F:glycerol kinase activity"/>
    <property type="evidence" value="ECO:0007669"/>
    <property type="project" value="UniProtKB-EC"/>
</dbReference>
<feature type="domain" description="Carbohydrate kinase FGGY N-terminal" evidence="16">
    <location>
        <begin position="114"/>
        <end position="375"/>
    </location>
</feature>
<dbReference type="GO" id="GO:0005524">
    <property type="term" value="F:ATP binding"/>
    <property type="evidence" value="ECO:0007669"/>
    <property type="project" value="UniProtKB-KW"/>
</dbReference>
<reference evidence="18 19" key="1">
    <citation type="submission" date="2019-07" db="EMBL/GenBank/DDBJ databases">
        <title>Draft genome assembly of a fouling barnacle, Amphibalanus amphitrite (Darwin, 1854): The first reference genome for Thecostraca.</title>
        <authorList>
            <person name="Kim W."/>
        </authorList>
    </citation>
    <scope>NUCLEOTIDE SEQUENCE [LARGE SCALE GENOMIC DNA]</scope>
    <source>
        <strain evidence="18">SNU_AA5</strain>
        <tissue evidence="18">Soma without cirri and trophi</tissue>
    </source>
</reference>
<gene>
    <name evidence="18" type="primary">gk5</name>
    <name evidence="18" type="ORF">FJT64_020320</name>
</gene>
<evidence type="ECO:0000256" key="8">
    <source>
        <dbReference type="ARBA" id="ARBA00022777"/>
    </source>
</evidence>
<keyword evidence="19" id="KW-1185">Reference proteome</keyword>
<dbReference type="FunFam" id="3.30.420.40:FF:000102">
    <property type="entry name" value="Putative glycerol kinase 5"/>
    <property type="match status" value="1"/>
</dbReference>
<keyword evidence="7" id="KW-0547">Nucleotide-binding</keyword>
<dbReference type="AlphaFoldDB" id="A0A6A4X0T7"/>
<evidence type="ECO:0000256" key="12">
    <source>
        <dbReference type="ARBA" id="ARBA00045165"/>
    </source>
</evidence>
<dbReference type="GO" id="GO:0006641">
    <property type="term" value="P:triglyceride metabolic process"/>
    <property type="evidence" value="ECO:0007669"/>
    <property type="project" value="TreeGrafter"/>
</dbReference>
<evidence type="ECO:0000256" key="5">
    <source>
        <dbReference type="ARBA" id="ARBA00022490"/>
    </source>
</evidence>
<protein>
    <recommendedName>
        <fullName evidence="13">Glycerol kinase 5</fullName>
        <ecNumber evidence="4">2.7.1.30</ecNumber>
    </recommendedName>
    <alternativeName>
        <fullName evidence="11">ATP:glycerol 3-phosphotransferase 5</fullName>
    </alternativeName>
</protein>
<evidence type="ECO:0000256" key="2">
    <source>
        <dbReference type="ARBA" id="ARBA00005190"/>
    </source>
</evidence>
<keyword evidence="8 14" id="KW-0418">Kinase</keyword>
<dbReference type="Proteomes" id="UP000440578">
    <property type="component" value="Unassembled WGS sequence"/>
</dbReference>
<comment type="caution">
    <text evidence="18">The sequence shown here is derived from an EMBL/GenBank/DDBJ whole genome shotgun (WGS) entry which is preliminary data.</text>
</comment>
<keyword evidence="10" id="KW-0067">ATP-binding</keyword>
<evidence type="ECO:0000256" key="15">
    <source>
        <dbReference type="SAM" id="MobiDB-lite"/>
    </source>
</evidence>
<comment type="function">
    <text evidence="12">Skin-specific kinase that plays a key role in glycerol metabolism, catalyzing its phosphorylation to produce sn-glycerol 3-phosphate. Involved in skin-specific regulation of sterol regulatory element-binding protein (SREBP) processing and lipid biosynthesis.</text>
</comment>
<sequence length="625" mass="67701">MDVRRRAGASGQPDTHSGSEGPSEGRLRPTVESSETQSVGDGAMTDGRTDKCSDCVGESEAMCDVRSGNTSNVDESTAARSENTPNEGAGGTADSPNPTSRSAQSDAHRGPFVAALDVGTTSVRCVVLDRRLEVRGVCRRPVQLLYPVPEHVEIDPDQLFEAVCEVIKGAVADAGLTLQQVTTMGISTQRSSFTTWSRDTGRCYHNVVCWSDRRASGLVKAWNASLMFRVPAHVCWLLHKVTGNPRFQAVSVLRLMNAQVTMRLLWCMQNIPVLREDIGRGRALFGTLETFLLYRLTAGRLHVSDRTNAAATGFFDPYLMQWSGYPRFLFGVAPPSMLPEVVSTTYDFGSTAPEVLGAPLKIGCVIGDQSASLFGAECWQRGDVAVTLGTGSFMDVNTGDRPHTSVRGFYPAVAWELGEEVVFMAEGAAGDTAASVLWGRRIGLYDAVEDTAALAESVPDAGGVRFVPAFSGIAAPVNDFKAAAGFIGISAESSRAHLTRAILQAIAFRLRQLYDSMRAECAFPLRHIRVSGGVARNDALCQMAADVLGVRLERPRDVETSVRGVAMLAGLAAGVWRDRSELEPLRQTERVFEPDPSRGAALRAEMAEWERALQRFGEWYPDDVK</sequence>
<accession>A0A6A4X0T7</accession>
<evidence type="ECO:0000256" key="3">
    <source>
        <dbReference type="ARBA" id="ARBA00009156"/>
    </source>
</evidence>
<comment type="similarity">
    <text evidence="3 14">Belongs to the FGGY kinase family.</text>
</comment>
<dbReference type="Pfam" id="PF02782">
    <property type="entry name" value="FGGY_C"/>
    <property type="match status" value="1"/>
</dbReference>
<dbReference type="SUPFAM" id="SSF53067">
    <property type="entry name" value="Actin-like ATPase domain"/>
    <property type="match status" value="2"/>
</dbReference>
<keyword evidence="5" id="KW-0963">Cytoplasm</keyword>
<dbReference type="InterPro" id="IPR018485">
    <property type="entry name" value="FGGY_C"/>
</dbReference>
<evidence type="ECO:0000256" key="14">
    <source>
        <dbReference type="RuleBase" id="RU003733"/>
    </source>
</evidence>
<dbReference type="InterPro" id="IPR018483">
    <property type="entry name" value="Carb_kinase_FGGY_CS"/>
</dbReference>
<evidence type="ECO:0000259" key="17">
    <source>
        <dbReference type="Pfam" id="PF02782"/>
    </source>
</evidence>
<dbReference type="GO" id="GO:0046167">
    <property type="term" value="P:glycerol-3-phosphate biosynthetic process"/>
    <property type="evidence" value="ECO:0007669"/>
    <property type="project" value="TreeGrafter"/>
</dbReference>
<feature type="domain" description="Carbohydrate kinase FGGY C-terminal" evidence="17">
    <location>
        <begin position="385"/>
        <end position="573"/>
    </location>
</feature>
<dbReference type="InterPro" id="IPR018484">
    <property type="entry name" value="FGGY_N"/>
</dbReference>
<dbReference type="CDD" id="cd07793">
    <property type="entry name" value="ASKHA_NBD_FGGY_GK5-like"/>
    <property type="match status" value="1"/>
</dbReference>
<evidence type="ECO:0000256" key="1">
    <source>
        <dbReference type="ARBA" id="ARBA00004496"/>
    </source>
</evidence>
<dbReference type="UniPathway" id="UPA00618">
    <property type="reaction ID" value="UER00672"/>
</dbReference>
<comment type="subcellular location">
    <subcellularLocation>
        <location evidence="1">Cytoplasm</location>
    </subcellularLocation>
</comment>
<dbReference type="Pfam" id="PF00370">
    <property type="entry name" value="FGGY_N"/>
    <property type="match status" value="1"/>
</dbReference>
<evidence type="ECO:0000256" key="4">
    <source>
        <dbReference type="ARBA" id="ARBA00012099"/>
    </source>
</evidence>
<dbReference type="EC" id="2.7.1.30" evidence="4"/>
<comment type="pathway">
    <text evidence="2">Polyol metabolism; glycerol degradation via glycerol kinase pathway; sn-glycerol 3-phosphate from glycerol: step 1/1.</text>
</comment>
<dbReference type="Gene3D" id="3.30.420.40">
    <property type="match status" value="2"/>
</dbReference>
<evidence type="ECO:0000256" key="10">
    <source>
        <dbReference type="ARBA" id="ARBA00022840"/>
    </source>
</evidence>
<dbReference type="PANTHER" id="PTHR10196:SF68">
    <property type="entry name" value="GLYCEROL KINASE 5-RELATED"/>
    <property type="match status" value="1"/>
</dbReference>
<evidence type="ECO:0000256" key="13">
    <source>
        <dbReference type="ARBA" id="ARBA00047192"/>
    </source>
</evidence>
<dbReference type="GO" id="GO:0005739">
    <property type="term" value="C:mitochondrion"/>
    <property type="evidence" value="ECO:0007669"/>
    <property type="project" value="TreeGrafter"/>
</dbReference>
<feature type="compositionally biased region" description="Polar residues" evidence="15">
    <location>
        <begin position="94"/>
        <end position="105"/>
    </location>
</feature>
<evidence type="ECO:0000259" key="16">
    <source>
        <dbReference type="Pfam" id="PF00370"/>
    </source>
</evidence>
<proteinExistence type="inferred from homology"/>
<organism evidence="18 19">
    <name type="scientific">Amphibalanus amphitrite</name>
    <name type="common">Striped barnacle</name>
    <name type="synonym">Balanus amphitrite</name>
    <dbReference type="NCBI Taxonomy" id="1232801"/>
    <lineage>
        <taxon>Eukaryota</taxon>
        <taxon>Metazoa</taxon>
        <taxon>Ecdysozoa</taxon>
        <taxon>Arthropoda</taxon>
        <taxon>Crustacea</taxon>
        <taxon>Multicrustacea</taxon>
        <taxon>Cirripedia</taxon>
        <taxon>Thoracica</taxon>
        <taxon>Thoracicalcarea</taxon>
        <taxon>Balanomorpha</taxon>
        <taxon>Balanoidea</taxon>
        <taxon>Balanidae</taxon>
        <taxon>Amphibalaninae</taxon>
        <taxon>Amphibalanus</taxon>
    </lineage>
</organism>
<dbReference type="EMBL" id="VIIS01000485">
    <property type="protein sequence ID" value="KAF0308428.1"/>
    <property type="molecule type" value="Genomic_DNA"/>
</dbReference>
<dbReference type="OrthoDB" id="6278781at2759"/>
<feature type="compositionally biased region" description="Polar residues" evidence="15">
    <location>
        <begin position="67"/>
        <end position="86"/>
    </location>
</feature>
<dbReference type="InterPro" id="IPR043129">
    <property type="entry name" value="ATPase_NBD"/>
</dbReference>